<gene>
    <name evidence="2" type="ORF">GCM10007890_10030</name>
</gene>
<sequence length="70" mass="7269">MSVDGKGEDRAEGLAGDSVAGALSPPSQSSPDHAEAGDRTQSHRSLTGADLPAARDADPDRPKPEDRYKP</sequence>
<dbReference type="AlphaFoldDB" id="A0AA37T8Y2"/>
<comment type="caution">
    <text evidence="2">The sequence shown here is derived from an EMBL/GenBank/DDBJ whole genome shotgun (WGS) entry which is preliminary data.</text>
</comment>
<organism evidence="2 3">
    <name type="scientific">Methylobacterium tardum</name>
    <dbReference type="NCBI Taxonomy" id="374432"/>
    <lineage>
        <taxon>Bacteria</taxon>
        <taxon>Pseudomonadati</taxon>
        <taxon>Pseudomonadota</taxon>
        <taxon>Alphaproteobacteria</taxon>
        <taxon>Hyphomicrobiales</taxon>
        <taxon>Methylobacteriaceae</taxon>
        <taxon>Methylobacterium</taxon>
    </lineage>
</organism>
<feature type="region of interest" description="Disordered" evidence="1">
    <location>
        <begin position="1"/>
        <end position="70"/>
    </location>
</feature>
<dbReference type="EMBL" id="BSPL01000009">
    <property type="protein sequence ID" value="GLS68991.1"/>
    <property type="molecule type" value="Genomic_DNA"/>
</dbReference>
<dbReference type="RefSeq" id="WP_238199095.1">
    <property type="nucleotide sequence ID" value="NZ_BPQZ01000031.1"/>
</dbReference>
<feature type="compositionally biased region" description="Basic and acidic residues" evidence="1">
    <location>
        <begin position="1"/>
        <end position="12"/>
    </location>
</feature>
<protein>
    <submittedName>
        <fullName evidence="2">Uncharacterized protein</fullName>
    </submittedName>
</protein>
<name>A0AA37T8Y2_9HYPH</name>
<evidence type="ECO:0000313" key="2">
    <source>
        <dbReference type="EMBL" id="GLS68991.1"/>
    </source>
</evidence>
<accession>A0AA37T8Y2</accession>
<keyword evidence="3" id="KW-1185">Reference proteome</keyword>
<reference evidence="3" key="1">
    <citation type="journal article" date="2019" name="Int. J. Syst. Evol. Microbiol.">
        <title>The Global Catalogue of Microorganisms (GCM) 10K type strain sequencing project: providing services to taxonomists for standard genome sequencing and annotation.</title>
        <authorList>
            <consortium name="The Broad Institute Genomics Platform"/>
            <consortium name="The Broad Institute Genome Sequencing Center for Infectious Disease"/>
            <person name="Wu L."/>
            <person name="Ma J."/>
        </authorList>
    </citation>
    <scope>NUCLEOTIDE SEQUENCE [LARGE SCALE GENOMIC DNA]</scope>
    <source>
        <strain evidence="3">NBRC 103632</strain>
    </source>
</reference>
<proteinExistence type="predicted"/>
<evidence type="ECO:0000313" key="3">
    <source>
        <dbReference type="Proteomes" id="UP001157440"/>
    </source>
</evidence>
<feature type="compositionally biased region" description="Basic and acidic residues" evidence="1">
    <location>
        <begin position="32"/>
        <end position="41"/>
    </location>
</feature>
<feature type="compositionally biased region" description="Basic and acidic residues" evidence="1">
    <location>
        <begin position="53"/>
        <end position="70"/>
    </location>
</feature>
<evidence type="ECO:0000256" key="1">
    <source>
        <dbReference type="SAM" id="MobiDB-lite"/>
    </source>
</evidence>
<dbReference type="Proteomes" id="UP001157440">
    <property type="component" value="Unassembled WGS sequence"/>
</dbReference>